<keyword evidence="9" id="KW-0430">Lectin</keyword>
<dbReference type="PANTHER" id="PTHR32444">
    <property type="entry name" value="BULB-TYPE LECTIN DOMAIN-CONTAINING PROTEIN"/>
    <property type="match status" value="1"/>
</dbReference>
<keyword evidence="18" id="KW-0325">Glycoprotein</keyword>
<dbReference type="PROSITE" id="PS50026">
    <property type="entry name" value="EGF_3"/>
    <property type="match status" value="2"/>
</dbReference>
<dbReference type="Gene3D" id="3.30.200.20">
    <property type="entry name" value="Phosphorylase Kinase, domain 1"/>
    <property type="match status" value="2"/>
</dbReference>
<dbReference type="SUPFAM" id="SSF56112">
    <property type="entry name" value="Protein kinase-like (PK-like)"/>
    <property type="match status" value="2"/>
</dbReference>
<evidence type="ECO:0000256" key="5">
    <source>
        <dbReference type="ARBA" id="ARBA00022536"/>
    </source>
</evidence>
<keyword evidence="13 22" id="KW-0067">ATP-binding</keyword>
<keyword evidence="5 21" id="KW-0245">EGF-like domain</keyword>
<dbReference type="GO" id="GO:0030246">
    <property type="term" value="F:carbohydrate binding"/>
    <property type="evidence" value="ECO:0007669"/>
    <property type="project" value="UniProtKB-KW"/>
</dbReference>
<dbReference type="GO" id="GO:0048544">
    <property type="term" value="P:recognition of pollen"/>
    <property type="evidence" value="ECO:0007669"/>
    <property type="project" value="InterPro"/>
</dbReference>
<evidence type="ECO:0000259" key="28">
    <source>
        <dbReference type="PROSITE" id="PS50948"/>
    </source>
</evidence>
<feature type="domain" description="Apple" evidence="28">
    <location>
        <begin position="345"/>
        <end position="427"/>
    </location>
</feature>
<dbReference type="InterPro" id="IPR000858">
    <property type="entry name" value="S_locus_glycoprot_dom"/>
</dbReference>
<dbReference type="FunFam" id="2.90.10.10:FF:000005">
    <property type="entry name" value="G-type lectin S-receptor-like serine/threonine-protein kinase"/>
    <property type="match status" value="2"/>
</dbReference>
<dbReference type="Pfam" id="PF01453">
    <property type="entry name" value="B_lectin"/>
    <property type="match status" value="2"/>
</dbReference>
<reference evidence="29 30" key="1">
    <citation type="journal article" date="2022" name="Plant J.">
        <title>Strategies of tolerance reflected in two North American maple genomes.</title>
        <authorList>
            <person name="McEvoy S.L."/>
            <person name="Sezen U.U."/>
            <person name="Trouern-Trend A."/>
            <person name="McMahon S.M."/>
            <person name="Schaberg P.G."/>
            <person name="Yang J."/>
            <person name="Wegrzyn J.L."/>
            <person name="Swenson N.G."/>
        </authorList>
    </citation>
    <scope>NUCLEOTIDE SEQUENCE [LARGE SCALE GENOMIC DNA]</scope>
    <source>
        <strain evidence="29">91603</strain>
    </source>
</reference>
<evidence type="ECO:0000259" key="25">
    <source>
        <dbReference type="PROSITE" id="PS50011"/>
    </source>
</evidence>
<feature type="chain" id="PRO_5042037619" description="non-specific serine/threonine protein kinase" evidence="24">
    <location>
        <begin position="24"/>
        <end position="1469"/>
    </location>
</feature>
<dbReference type="GO" id="GO:0006950">
    <property type="term" value="P:response to stress"/>
    <property type="evidence" value="ECO:0007669"/>
    <property type="project" value="UniProtKB-ARBA"/>
</dbReference>
<dbReference type="Gene3D" id="2.90.10.10">
    <property type="entry name" value="Bulb-type lectin domain"/>
    <property type="match status" value="2"/>
</dbReference>
<evidence type="ECO:0000256" key="3">
    <source>
        <dbReference type="ARBA" id="ARBA00022475"/>
    </source>
</evidence>
<feature type="domain" description="Bulb-type lectin" evidence="27">
    <location>
        <begin position="703"/>
        <end position="827"/>
    </location>
</feature>
<comment type="caution">
    <text evidence="29">The sequence shown here is derived from an EMBL/GenBank/DDBJ whole genome shotgun (WGS) entry which is preliminary data.</text>
</comment>
<dbReference type="FunFam" id="3.30.200.20:FF:000330">
    <property type="entry name" value="G-type lectin S-receptor-like serine/threonine-protein kinase At4g03230"/>
    <property type="match status" value="1"/>
</dbReference>
<name>A0AAD5P629_ACENE</name>
<dbReference type="Gene3D" id="1.10.510.10">
    <property type="entry name" value="Transferase(Phosphotransferase) domain 1"/>
    <property type="match status" value="2"/>
</dbReference>
<gene>
    <name evidence="29" type="ORF">LWI28_028230</name>
</gene>
<dbReference type="GO" id="GO:0005886">
    <property type="term" value="C:plasma membrane"/>
    <property type="evidence" value="ECO:0007669"/>
    <property type="project" value="UniProtKB-SubCell"/>
</dbReference>
<keyword evidence="14 23" id="KW-1133">Transmembrane helix</keyword>
<keyword evidence="17" id="KW-0675">Receptor</keyword>
<evidence type="ECO:0000256" key="8">
    <source>
        <dbReference type="ARBA" id="ARBA00022729"/>
    </source>
</evidence>
<keyword evidence="12" id="KW-0418">Kinase</keyword>
<evidence type="ECO:0000256" key="13">
    <source>
        <dbReference type="ARBA" id="ARBA00022840"/>
    </source>
</evidence>
<evidence type="ECO:0000256" key="1">
    <source>
        <dbReference type="ARBA" id="ARBA00004251"/>
    </source>
</evidence>
<dbReference type="InterPro" id="IPR001245">
    <property type="entry name" value="Ser-Thr/Tyr_kinase_cat_dom"/>
</dbReference>
<comment type="catalytic activity">
    <reaction evidence="19">
        <text>L-threonyl-[protein] + ATP = O-phospho-L-threonyl-[protein] + ADP + H(+)</text>
        <dbReference type="Rhea" id="RHEA:46608"/>
        <dbReference type="Rhea" id="RHEA-COMP:11060"/>
        <dbReference type="Rhea" id="RHEA-COMP:11605"/>
        <dbReference type="ChEBI" id="CHEBI:15378"/>
        <dbReference type="ChEBI" id="CHEBI:30013"/>
        <dbReference type="ChEBI" id="CHEBI:30616"/>
        <dbReference type="ChEBI" id="CHEBI:61977"/>
        <dbReference type="ChEBI" id="CHEBI:456216"/>
        <dbReference type="EC" id="2.7.11.1"/>
    </reaction>
</comment>
<dbReference type="GO" id="GO:0004674">
    <property type="term" value="F:protein serine/threonine kinase activity"/>
    <property type="evidence" value="ECO:0007669"/>
    <property type="project" value="UniProtKB-KW"/>
</dbReference>
<dbReference type="CDD" id="cd01098">
    <property type="entry name" value="PAN_AP_plant"/>
    <property type="match status" value="2"/>
</dbReference>
<dbReference type="GO" id="GO:0005524">
    <property type="term" value="F:ATP binding"/>
    <property type="evidence" value="ECO:0007669"/>
    <property type="project" value="UniProtKB-UniRule"/>
</dbReference>
<dbReference type="FunFam" id="1.10.510.10:FF:000129">
    <property type="entry name" value="cysteine-rich receptor-like protein kinase 10"/>
    <property type="match status" value="1"/>
</dbReference>
<evidence type="ECO:0000256" key="2">
    <source>
        <dbReference type="ARBA" id="ARBA00012513"/>
    </source>
</evidence>
<evidence type="ECO:0000256" key="9">
    <source>
        <dbReference type="ARBA" id="ARBA00022734"/>
    </source>
</evidence>
<evidence type="ECO:0000256" key="18">
    <source>
        <dbReference type="ARBA" id="ARBA00023180"/>
    </source>
</evidence>
<dbReference type="Pfam" id="PF08276">
    <property type="entry name" value="PAN_2"/>
    <property type="match status" value="2"/>
</dbReference>
<feature type="domain" description="EGF-like" evidence="26">
    <location>
        <begin position="287"/>
        <end position="325"/>
    </location>
</feature>
<evidence type="ECO:0000256" key="10">
    <source>
        <dbReference type="ARBA" id="ARBA00022737"/>
    </source>
</evidence>
<evidence type="ECO:0000259" key="26">
    <source>
        <dbReference type="PROSITE" id="PS50026"/>
    </source>
</evidence>
<comment type="subcellular location">
    <subcellularLocation>
        <location evidence="1">Cell membrane</location>
        <topology evidence="1">Single-pass type I membrane protein</topology>
    </subcellularLocation>
</comment>
<comment type="catalytic activity">
    <reaction evidence="20">
        <text>L-seryl-[protein] + ATP = O-phospho-L-seryl-[protein] + ADP + H(+)</text>
        <dbReference type="Rhea" id="RHEA:17989"/>
        <dbReference type="Rhea" id="RHEA-COMP:9863"/>
        <dbReference type="Rhea" id="RHEA-COMP:11604"/>
        <dbReference type="ChEBI" id="CHEBI:15378"/>
        <dbReference type="ChEBI" id="CHEBI:29999"/>
        <dbReference type="ChEBI" id="CHEBI:30616"/>
        <dbReference type="ChEBI" id="CHEBI:83421"/>
        <dbReference type="ChEBI" id="CHEBI:456216"/>
        <dbReference type="EC" id="2.7.11.1"/>
    </reaction>
</comment>
<keyword evidence="3" id="KW-1003">Cell membrane</keyword>
<feature type="domain" description="Apple" evidence="28">
    <location>
        <begin position="1021"/>
        <end position="1103"/>
    </location>
</feature>
<evidence type="ECO:0000256" key="22">
    <source>
        <dbReference type="PROSITE-ProRule" id="PRU10141"/>
    </source>
</evidence>
<evidence type="ECO:0000256" key="20">
    <source>
        <dbReference type="ARBA" id="ARBA00048679"/>
    </source>
</evidence>
<sequence>MNLVKWLLYTEVLLVFLVQFSTSTDTTITENHSIKDGELIVSGGKVFALGFFSPGKSLKRYVGIWFHQIQEQTVVWVANRDDPINGTSGVLSINGHGNLILYETNRTTSTVPVWSTNVSFTSLNGTVAELLDSGNLVLVENGTKNILWQSFDHPTDTILPLMKYGLLDRRTDVDRFITSWKSLDDPGSGDYSQRIDPTGFPQLLLYKGSEKWWRLGSWTGKRWSGVPEMTVDPVSNYIFVNNQDEVSLVFSVNDSSVLTRMIVNGSGHVQRFTWKSQEKVWTWTGPNSLPCDYYGHCGPNSNCYPNQPDEFECTCLPGFEPKYLREWNLRNWSGGCARKRKMSTCQRGERFEKMARVKVPDTSVTRVNMSLGLKECENKCLSDCTCIAYTSAYSETNGGIGCLTYHGEMMDTRSYTNAGQDLYLRVSDESDGLLGKKAIVAILIASFIAMLLMIAATTLLFRRRRREKAMKNQISLSFTESSYSFSRKQQDLQLLNLRTIATATNNFSSENKLGEGGFGPVYKGQLPDGQEIAIKRLSKTSGQGISEFKNEVLLIAKLQHRNLVRLLGYCIEKGEKMLIYEFMPNKSLDYFIFDQSKKQLLDWNMRFDIILGIARGILYLHQDSRIFGGDETQANTKRVVGTYGYMSPEYALDGLFSTKSDIFSFGVIVLEIISGKKNRGLFLDDPSSYLIQYTWELWRDGIELCSSYVFQERDGELILSGGKVFALGFFSPGNSAKRYLGIWYNQILEKTIVWVANRNHPISGRSGILSINGQGNLILYKGNQSTLPVWSTNVSVTSLNDTVAKLLDSGNLVLAQNGSEKMLWQSFDYPTDTLLPFMKLGLDRKMGLNRFLSSWKSPDDPGIGNYSYRIDPTGFPQLSLYKGSDKWWRTGSWTGQRWSGVPEMTRNYIFNVSFVNNEDVISIMYGVTDPSILTRMEVNESGMQQRFTWNRRENRWIGFWSAPKEQCDYYNHCGTNSNCNPYHSDVFECTCLPGYEPQYPQEWYLRDGSGGCKRKLGMSMCQNREGFVKVARVKVPDTSVTRVDMSLDLNECEIKCLSNCSCIAYTSAYPESNSGIGCLTYHGDLIDTRTYTNVGQDLYVRVSAAELALYAKNGSLGKKEIVAIVTSSSVAILLLVALVYWLYRRKIKVKSRSGDFTYSTFPSSTFLDVSLRGKDQDGNRRNTDLSLFDFSTIAAATNNFSIENKLGEGGFGSVYKGVLPNGQEIAIKRLSKYSGQGIEEFKNEVTLIAKLQHRNLVSIVGCCIEAEEKMLVYEYVPNKSLDFFIFNEMKRTLIFGGEQIEGNTNRVVGTYGYMSPEYAMEGLFSIKSDVYSFGVLLVEIITGIKNSGFHLEDCDSSNLVGHVWDLWREGKAIEIVDKSMLEESSHSSIHEVLRCVHIGLLCVQERATERPTMSSVVFMLGNDNPLPSPKQPAFIGKIRSNKNGDATWTGTTEGGSSINDLTISTFHGR</sequence>
<dbReference type="InterPro" id="IPR000742">
    <property type="entry name" value="EGF"/>
</dbReference>
<proteinExistence type="predicted"/>
<keyword evidence="6" id="KW-0808">Transferase</keyword>
<dbReference type="Proteomes" id="UP001064489">
    <property type="component" value="Chromosome 13"/>
</dbReference>
<feature type="domain" description="Bulb-type lectin" evidence="27">
    <location>
        <begin position="25"/>
        <end position="151"/>
    </location>
</feature>
<accession>A0AAD5P629</accession>
<dbReference type="InterPro" id="IPR000719">
    <property type="entry name" value="Prot_kinase_dom"/>
</dbReference>
<dbReference type="SUPFAM" id="SSF51110">
    <property type="entry name" value="alpha-D-mannose-specific plant lectins"/>
    <property type="match status" value="2"/>
</dbReference>
<feature type="transmembrane region" description="Helical" evidence="23">
    <location>
        <begin position="438"/>
        <end position="461"/>
    </location>
</feature>
<dbReference type="InterPro" id="IPR011009">
    <property type="entry name" value="Kinase-like_dom_sf"/>
</dbReference>
<protein>
    <recommendedName>
        <fullName evidence="2">non-specific serine/threonine protein kinase</fullName>
        <ecNumber evidence="2">2.7.11.1</ecNumber>
    </recommendedName>
</protein>
<dbReference type="InterPro" id="IPR036426">
    <property type="entry name" value="Bulb-type_lectin_dom_sf"/>
</dbReference>
<evidence type="ECO:0000256" key="12">
    <source>
        <dbReference type="ARBA" id="ARBA00022777"/>
    </source>
</evidence>
<feature type="domain" description="Protein kinase" evidence="25">
    <location>
        <begin position="507"/>
        <end position="838"/>
    </location>
</feature>
<dbReference type="EC" id="2.7.11.1" evidence="2"/>
<keyword evidence="4" id="KW-0723">Serine/threonine-protein kinase</keyword>
<dbReference type="SMART" id="SM00473">
    <property type="entry name" value="PAN_AP"/>
    <property type="match status" value="2"/>
</dbReference>
<feature type="domain" description="EGF-like" evidence="26">
    <location>
        <begin position="963"/>
        <end position="1001"/>
    </location>
</feature>
<evidence type="ECO:0000256" key="6">
    <source>
        <dbReference type="ARBA" id="ARBA00022679"/>
    </source>
</evidence>
<evidence type="ECO:0000256" key="15">
    <source>
        <dbReference type="ARBA" id="ARBA00023136"/>
    </source>
</evidence>
<comment type="caution">
    <text evidence="21">Lacks conserved residue(s) required for the propagation of feature annotation.</text>
</comment>
<evidence type="ECO:0000256" key="7">
    <source>
        <dbReference type="ARBA" id="ARBA00022692"/>
    </source>
</evidence>
<evidence type="ECO:0000256" key="14">
    <source>
        <dbReference type="ARBA" id="ARBA00022989"/>
    </source>
</evidence>
<keyword evidence="7 23" id="KW-0812">Transmembrane</keyword>
<keyword evidence="15 23" id="KW-0472">Membrane</keyword>
<dbReference type="EMBL" id="JAJSOW010000002">
    <property type="protein sequence ID" value="KAI9199144.1"/>
    <property type="molecule type" value="Genomic_DNA"/>
</dbReference>
<keyword evidence="10" id="KW-0677">Repeat</keyword>
<evidence type="ECO:0000256" key="19">
    <source>
        <dbReference type="ARBA" id="ARBA00047899"/>
    </source>
</evidence>
<dbReference type="CDD" id="cd00028">
    <property type="entry name" value="B_lectin"/>
    <property type="match status" value="2"/>
</dbReference>
<evidence type="ECO:0000256" key="23">
    <source>
        <dbReference type="SAM" id="Phobius"/>
    </source>
</evidence>
<feature type="transmembrane region" description="Helical" evidence="23">
    <location>
        <begin position="1121"/>
        <end position="1143"/>
    </location>
</feature>
<dbReference type="InterPro" id="IPR001480">
    <property type="entry name" value="Bulb-type_lectin_dom"/>
</dbReference>
<evidence type="ECO:0000256" key="17">
    <source>
        <dbReference type="ARBA" id="ARBA00023170"/>
    </source>
</evidence>
<evidence type="ECO:0000256" key="16">
    <source>
        <dbReference type="ARBA" id="ARBA00023157"/>
    </source>
</evidence>
<keyword evidence="8 24" id="KW-0732">Signal</keyword>
<evidence type="ECO:0000313" key="30">
    <source>
        <dbReference type="Proteomes" id="UP001064489"/>
    </source>
</evidence>
<dbReference type="PANTHER" id="PTHR32444:SF63">
    <property type="entry name" value="G-TYPE LECTIN S-RECEPTOR-LIKE SERINE_THREONINE-PROTEIN KINASE RKS1"/>
    <property type="match status" value="1"/>
</dbReference>
<feature type="binding site" evidence="22">
    <location>
        <position position="1228"/>
    </location>
    <ligand>
        <name>ATP</name>
        <dbReference type="ChEBI" id="CHEBI:30616"/>
    </ligand>
</feature>
<dbReference type="InterPro" id="IPR003609">
    <property type="entry name" value="Pan_app"/>
</dbReference>
<dbReference type="CDD" id="cd00053">
    <property type="entry name" value="EGF"/>
    <property type="match status" value="1"/>
</dbReference>
<dbReference type="Pfam" id="PF07714">
    <property type="entry name" value="PK_Tyr_Ser-Thr"/>
    <property type="match status" value="4"/>
</dbReference>
<evidence type="ECO:0000259" key="27">
    <source>
        <dbReference type="PROSITE" id="PS50927"/>
    </source>
</evidence>
<organism evidence="29 30">
    <name type="scientific">Acer negundo</name>
    <name type="common">Box elder</name>
    <dbReference type="NCBI Taxonomy" id="4023"/>
    <lineage>
        <taxon>Eukaryota</taxon>
        <taxon>Viridiplantae</taxon>
        <taxon>Streptophyta</taxon>
        <taxon>Embryophyta</taxon>
        <taxon>Tracheophyta</taxon>
        <taxon>Spermatophyta</taxon>
        <taxon>Magnoliopsida</taxon>
        <taxon>eudicotyledons</taxon>
        <taxon>Gunneridae</taxon>
        <taxon>Pentapetalae</taxon>
        <taxon>rosids</taxon>
        <taxon>malvids</taxon>
        <taxon>Sapindales</taxon>
        <taxon>Sapindaceae</taxon>
        <taxon>Hippocastanoideae</taxon>
        <taxon>Acereae</taxon>
        <taxon>Acer</taxon>
    </lineage>
</organism>
<evidence type="ECO:0000256" key="4">
    <source>
        <dbReference type="ARBA" id="ARBA00022527"/>
    </source>
</evidence>
<keyword evidence="16" id="KW-1015">Disulfide bond</keyword>
<feature type="signal peptide" evidence="24">
    <location>
        <begin position="1"/>
        <end position="23"/>
    </location>
</feature>
<keyword evidence="11 22" id="KW-0547">Nucleotide-binding</keyword>
<keyword evidence="30" id="KW-1185">Reference proteome</keyword>
<dbReference type="Pfam" id="PF00954">
    <property type="entry name" value="S_locus_glycop"/>
    <property type="match status" value="2"/>
</dbReference>
<evidence type="ECO:0000256" key="11">
    <source>
        <dbReference type="ARBA" id="ARBA00022741"/>
    </source>
</evidence>
<dbReference type="FunFam" id="3.30.200.20:FF:000195">
    <property type="entry name" value="G-type lectin S-receptor-like serine/threonine-protein kinase"/>
    <property type="match status" value="1"/>
</dbReference>
<evidence type="ECO:0000256" key="24">
    <source>
        <dbReference type="SAM" id="SignalP"/>
    </source>
</evidence>
<dbReference type="PROSITE" id="PS50948">
    <property type="entry name" value="PAN"/>
    <property type="match status" value="2"/>
</dbReference>
<dbReference type="PROSITE" id="PS00107">
    <property type="entry name" value="PROTEIN_KINASE_ATP"/>
    <property type="match status" value="1"/>
</dbReference>
<dbReference type="InterPro" id="IPR017441">
    <property type="entry name" value="Protein_kinase_ATP_BS"/>
</dbReference>
<evidence type="ECO:0000256" key="21">
    <source>
        <dbReference type="PROSITE-ProRule" id="PRU00076"/>
    </source>
</evidence>
<dbReference type="PROSITE" id="PS50927">
    <property type="entry name" value="BULB_LECTIN"/>
    <property type="match status" value="2"/>
</dbReference>
<dbReference type="PROSITE" id="PS50011">
    <property type="entry name" value="PROTEIN_KINASE_DOM"/>
    <property type="match status" value="2"/>
</dbReference>
<evidence type="ECO:0000313" key="29">
    <source>
        <dbReference type="EMBL" id="KAI9199144.1"/>
    </source>
</evidence>
<feature type="domain" description="Protein kinase" evidence="25">
    <location>
        <begin position="1200"/>
        <end position="1469"/>
    </location>
</feature>
<dbReference type="SMART" id="SM00108">
    <property type="entry name" value="B_lectin"/>
    <property type="match status" value="2"/>
</dbReference>